<reference evidence="1 2" key="1">
    <citation type="submission" date="2020-04" db="EMBL/GenBank/DDBJ databases">
        <title>Perkinsus chesapeaki whole genome sequence.</title>
        <authorList>
            <person name="Bogema D.R."/>
        </authorList>
    </citation>
    <scope>NUCLEOTIDE SEQUENCE [LARGE SCALE GENOMIC DNA]</scope>
    <source>
        <strain evidence="1">ATCC PRA-425</strain>
    </source>
</reference>
<comment type="caution">
    <text evidence="1">The sequence shown here is derived from an EMBL/GenBank/DDBJ whole genome shotgun (WGS) entry which is preliminary data.</text>
</comment>
<accession>A0A7J6MKV6</accession>
<dbReference type="Proteomes" id="UP000591131">
    <property type="component" value="Unassembled WGS sequence"/>
</dbReference>
<dbReference type="SUPFAM" id="SSF50952">
    <property type="entry name" value="Soluble quinoprotein glucose dehydrogenase"/>
    <property type="match status" value="1"/>
</dbReference>
<dbReference type="SUPFAM" id="SSF63829">
    <property type="entry name" value="Calcium-dependent phosphotriesterase"/>
    <property type="match status" value="1"/>
</dbReference>
<dbReference type="EMBL" id="JAAPAO010000118">
    <property type="protein sequence ID" value="KAF4672135.1"/>
    <property type="molecule type" value="Genomic_DNA"/>
</dbReference>
<protein>
    <submittedName>
        <fullName evidence="1">Uncharacterized protein</fullName>
    </submittedName>
</protein>
<evidence type="ECO:0000313" key="1">
    <source>
        <dbReference type="EMBL" id="KAF4672135.1"/>
    </source>
</evidence>
<name>A0A7J6MKV6_PERCH</name>
<keyword evidence="2" id="KW-1185">Reference proteome</keyword>
<sequence>MMIASSNLFPQAASTKIMTIDDNDDTSTVKVSRRKLSMELATLERKLVGRTLAVVSEVYQFCSQKMATGFKDFHVVLPDLGEYNTVLAKHSEGYQRDQVVYAELRENNVVRVRLLSIVTPFCPAKQEERKPGTAEEEPLGGVAVDLFDAKDLNVNTLTVSSDGFVYYTRRDYRGGLFRYDLETGRTSWCKVTTTVAAKPSEYEINWDRVTLVQAAESGRIYVADDRTVFLLRDRSGDQQARYTYVPRTVLTCHPVYSVSNGREEPVIGVYRIMGNSGYTLMRYCFGGKVYVGDKLVARLDGSSRLCWLGGCHEILLQFSCASGSVSGFRLVDNCTRLSEQFSSVLPRRWCRSAEGIACVTPGGKVCILGVGPDWSSLVFEMSLEYKGGVGPECPVDTSGHLETVARRLRRHRFASTASTEDSGSPRSLWMTAETSSGMYTTGIPAELQRRRLAPFDWTLPPAGPIGSHLFVGKALVSSAGLYGMSLAIILANFAARWKHSSCLSCFL</sequence>
<evidence type="ECO:0000313" key="2">
    <source>
        <dbReference type="Proteomes" id="UP000591131"/>
    </source>
</evidence>
<organism evidence="1 2">
    <name type="scientific">Perkinsus chesapeaki</name>
    <name type="common">Clam parasite</name>
    <name type="synonym">Perkinsus andrewsi</name>
    <dbReference type="NCBI Taxonomy" id="330153"/>
    <lineage>
        <taxon>Eukaryota</taxon>
        <taxon>Sar</taxon>
        <taxon>Alveolata</taxon>
        <taxon>Perkinsozoa</taxon>
        <taxon>Perkinsea</taxon>
        <taxon>Perkinsida</taxon>
        <taxon>Perkinsidae</taxon>
        <taxon>Perkinsus</taxon>
    </lineage>
</organism>
<dbReference type="OrthoDB" id="419027at2759"/>
<dbReference type="AlphaFoldDB" id="A0A7J6MKV6"/>
<gene>
    <name evidence="1" type="ORF">FOL47_000851</name>
</gene>
<proteinExistence type="predicted"/>
<dbReference type="InterPro" id="IPR011041">
    <property type="entry name" value="Quinoprot_gluc/sorb_DH_b-prop"/>
</dbReference>